<organism evidence="1 2">
    <name type="scientific">Symbiobacterium terraclitae</name>
    <dbReference type="NCBI Taxonomy" id="557451"/>
    <lineage>
        <taxon>Bacteria</taxon>
        <taxon>Bacillati</taxon>
        <taxon>Bacillota</taxon>
        <taxon>Clostridia</taxon>
        <taxon>Eubacteriales</taxon>
        <taxon>Symbiobacteriaceae</taxon>
        <taxon>Symbiobacterium</taxon>
    </lineage>
</organism>
<comment type="caution">
    <text evidence="1">The sequence shown here is derived from an EMBL/GenBank/DDBJ whole genome shotgun (WGS) entry which is preliminary data.</text>
</comment>
<dbReference type="EC" id="5.4.2.11" evidence="1"/>
<evidence type="ECO:0000313" key="1">
    <source>
        <dbReference type="EMBL" id="MBP2018863.1"/>
    </source>
</evidence>
<dbReference type="EMBL" id="JAGGLG010000018">
    <property type="protein sequence ID" value="MBP2018863.1"/>
    <property type="molecule type" value="Genomic_DNA"/>
</dbReference>
<keyword evidence="1" id="KW-0413">Isomerase</keyword>
<dbReference type="SUPFAM" id="SSF53254">
    <property type="entry name" value="Phosphoglycerate mutase-like"/>
    <property type="match status" value="1"/>
</dbReference>
<proteinExistence type="predicted"/>
<gene>
    <name evidence="1" type="ORF">J2Z79_002278</name>
</gene>
<keyword evidence="2" id="KW-1185">Reference proteome</keyword>
<dbReference type="Pfam" id="PF00300">
    <property type="entry name" value="His_Phos_1"/>
    <property type="match status" value="1"/>
</dbReference>
<accession>A0ABS4JTK9</accession>
<dbReference type="Proteomes" id="UP001519289">
    <property type="component" value="Unassembled WGS sequence"/>
</dbReference>
<dbReference type="InterPro" id="IPR050275">
    <property type="entry name" value="PGM_Phosphatase"/>
</dbReference>
<dbReference type="GO" id="GO:0004619">
    <property type="term" value="F:phosphoglycerate mutase activity"/>
    <property type="evidence" value="ECO:0007669"/>
    <property type="project" value="UniProtKB-EC"/>
</dbReference>
<name>A0ABS4JTK9_9FIRM</name>
<dbReference type="PIRSF" id="PIRSF000709">
    <property type="entry name" value="6PFK_2-Ptase"/>
    <property type="match status" value="1"/>
</dbReference>
<reference evidence="1 2" key="1">
    <citation type="submission" date="2021-03" db="EMBL/GenBank/DDBJ databases">
        <title>Genomic Encyclopedia of Type Strains, Phase IV (KMG-IV): sequencing the most valuable type-strain genomes for metagenomic binning, comparative biology and taxonomic classification.</title>
        <authorList>
            <person name="Goeker M."/>
        </authorList>
    </citation>
    <scope>NUCLEOTIDE SEQUENCE [LARGE SCALE GENOMIC DNA]</scope>
    <source>
        <strain evidence="1 2">DSM 27138</strain>
    </source>
</reference>
<dbReference type="PANTHER" id="PTHR48100:SF1">
    <property type="entry name" value="HISTIDINE PHOSPHATASE FAMILY PROTEIN-RELATED"/>
    <property type="match status" value="1"/>
</dbReference>
<dbReference type="SMART" id="SM00855">
    <property type="entry name" value="PGAM"/>
    <property type="match status" value="1"/>
</dbReference>
<dbReference type="PANTHER" id="PTHR48100">
    <property type="entry name" value="BROAD-SPECIFICITY PHOSPHATASE YOR283W-RELATED"/>
    <property type="match status" value="1"/>
</dbReference>
<dbReference type="InterPro" id="IPR029033">
    <property type="entry name" value="His_PPase_superfam"/>
</dbReference>
<evidence type="ECO:0000313" key="2">
    <source>
        <dbReference type="Proteomes" id="UP001519289"/>
    </source>
</evidence>
<dbReference type="CDD" id="cd07067">
    <property type="entry name" value="HP_PGM_like"/>
    <property type="match status" value="1"/>
</dbReference>
<dbReference type="Gene3D" id="3.40.50.1240">
    <property type="entry name" value="Phosphoglycerate mutase-like"/>
    <property type="match status" value="1"/>
</dbReference>
<dbReference type="InterPro" id="IPR013078">
    <property type="entry name" value="His_Pase_superF_clade-1"/>
</dbReference>
<protein>
    <submittedName>
        <fullName evidence="1">2,3-bisphosphoglycerate-dependent phosphoglycerate mutase</fullName>
        <ecNumber evidence="1">5.4.2.11</ecNumber>
    </submittedName>
</protein>
<dbReference type="RefSeq" id="WP_209466983.1">
    <property type="nucleotide sequence ID" value="NZ_JAGGLG010000018.1"/>
</dbReference>
<sequence length="200" mass="22121">MELLVIRHGQSEADVTNRHEGRADFPLTELGREQAARLADWVARTCTPDLIWSSPLQRAAETARIIAARTGAPLVFKDGLVEMDNGVLAGLPRDEARQKYPPPPGGRRYHERIPGGESELEFRARVESVFAELVHSVEPERRVAVVAHGGTITMLFRAFLGLPLTSDVWLGTADTGVHLWRILPERRVVLLANSTAHLQG</sequence>